<evidence type="ECO:0000313" key="9">
    <source>
        <dbReference type="Proteomes" id="UP000192756"/>
    </source>
</evidence>
<dbReference type="PANTHER" id="PTHR11706">
    <property type="entry name" value="SOLUTE CARRIER PROTEIN FAMILY 11 MEMBER"/>
    <property type="match status" value="1"/>
</dbReference>
<feature type="transmembrane region" description="Helical" evidence="7">
    <location>
        <begin position="338"/>
        <end position="358"/>
    </location>
</feature>
<dbReference type="PANTHER" id="PTHR11706:SF33">
    <property type="entry name" value="NATURAL RESISTANCE-ASSOCIATED MACROPHAGE PROTEIN 2"/>
    <property type="match status" value="1"/>
</dbReference>
<feature type="transmembrane region" description="Helical" evidence="7">
    <location>
        <begin position="145"/>
        <end position="164"/>
    </location>
</feature>
<organism evidence="8 9">
    <name type="scientific">Pedobacter africanus</name>
    <dbReference type="NCBI Taxonomy" id="151894"/>
    <lineage>
        <taxon>Bacteria</taxon>
        <taxon>Pseudomonadati</taxon>
        <taxon>Bacteroidota</taxon>
        <taxon>Sphingobacteriia</taxon>
        <taxon>Sphingobacteriales</taxon>
        <taxon>Sphingobacteriaceae</taxon>
        <taxon>Pedobacter</taxon>
    </lineage>
</organism>
<dbReference type="GO" id="GO:0015293">
    <property type="term" value="F:symporter activity"/>
    <property type="evidence" value="ECO:0007669"/>
    <property type="project" value="UniProtKB-KW"/>
</dbReference>
<feature type="transmembrane region" description="Helical" evidence="7">
    <location>
        <begin position="120"/>
        <end position="138"/>
    </location>
</feature>
<name>A0A1W2DDP9_9SPHI</name>
<keyword evidence="4" id="KW-0769">Symport</keyword>
<feature type="transmembrane region" description="Helical" evidence="7">
    <location>
        <begin position="82"/>
        <end position="100"/>
    </location>
</feature>
<reference evidence="9" key="1">
    <citation type="submission" date="2017-04" db="EMBL/GenBank/DDBJ databases">
        <authorList>
            <person name="Varghese N."/>
            <person name="Submissions S."/>
        </authorList>
    </citation>
    <scope>NUCLEOTIDE SEQUENCE [LARGE SCALE GENOMIC DNA]</scope>
    <source>
        <strain evidence="9">DSM 12126</strain>
    </source>
</reference>
<dbReference type="Pfam" id="PF01566">
    <property type="entry name" value="Nramp"/>
    <property type="match status" value="1"/>
</dbReference>
<dbReference type="STRING" id="151894.SAMN04488524_3594"/>
<keyword evidence="6 7" id="KW-0472">Membrane</keyword>
<dbReference type="GO" id="GO:0034755">
    <property type="term" value="P:iron ion transmembrane transport"/>
    <property type="evidence" value="ECO:0007669"/>
    <property type="project" value="TreeGrafter"/>
</dbReference>
<evidence type="ECO:0000256" key="7">
    <source>
        <dbReference type="SAM" id="Phobius"/>
    </source>
</evidence>
<keyword evidence="3 7" id="KW-0812">Transmembrane</keyword>
<evidence type="ECO:0000256" key="6">
    <source>
        <dbReference type="ARBA" id="ARBA00023136"/>
    </source>
</evidence>
<feature type="transmembrane region" description="Helical" evidence="7">
    <location>
        <begin position="266"/>
        <end position="299"/>
    </location>
</feature>
<keyword evidence="9" id="KW-1185">Reference proteome</keyword>
<keyword evidence="5 7" id="KW-1133">Transmembrane helix</keyword>
<gene>
    <name evidence="8" type="ORF">SAMN04488524_3594</name>
</gene>
<feature type="transmembrane region" description="Helical" evidence="7">
    <location>
        <begin position="38"/>
        <end position="61"/>
    </location>
</feature>
<dbReference type="OrthoDB" id="9787548at2"/>
<dbReference type="InterPro" id="IPR001046">
    <property type="entry name" value="NRAMP_fam"/>
</dbReference>
<dbReference type="GO" id="GO:0005886">
    <property type="term" value="C:plasma membrane"/>
    <property type="evidence" value="ECO:0007669"/>
    <property type="project" value="TreeGrafter"/>
</dbReference>
<keyword evidence="2" id="KW-0813">Transport</keyword>
<evidence type="ECO:0000256" key="2">
    <source>
        <dbReference type="ARBA" id="ARBA00022448"/>
    </source>
</evidence>
<dbReference type="EMBL" id="FWXT01000003">
    <property type="protein sequence ID" value="SMC95068.1"/>
    <property type="molecule type" value="Genomic_DNA"/>
</dbReference>
<dbReference type="GO" id="GO:0005384">
    <property type="term" value="F:manganese ion transmembrane transporter activity"/>
    <property type="evidence" value="ECO:0007669"/>
    <property type="project" value="TreeGrafter"/>
</dbReference>
<feature type="transmembrane region" description="Helical" evidence="7">
    <location>
        <begin position="378"/>
        <end position="395"/>
    </location>
</feature>
<feature type="transmembrane region" description="Helical" evidence="7">
    <location>
        <begin position="311"/>
        <end position="332"/>
    </location>
</feature>
<dbReference type="AlphaFoldDB" id="A0A1W2DDP9"/>
<feature type="transmembrane region" description="Helical" evidence="7">
    <location>
        <begin position="225"/>
        <end position="246"/>
    </location>
</feature>
<feature type="transmembrane region" description="Helical" evidence="7">
    <location>
        <begin position="184"/>
        <end position="205"/>
    </location>
</feature>
<evidence type="ECO:0000256" key="5">
    <source>
        <dbReference type="ARBA" id="ARBA00022989"/>
    </source>
</evidence>
<dbReference type="GO" id="GO:0015086">
    <property type="term" value="F:cadmium ion transmembrane transporter activity"/>
    <property type="evidence" value="ECO:0007669"/>
    <property type="project" value="TreeGrafter"/>
</dbReference>
<proteinExistence type="predicted"/>
<dbReference type="NCBIfam" id="NF037982">
    <property type="entry name" value="Nramp_1"/>
    <property type="match status" value="1"/>
</dbReference>
<protein>
    <submittedName>
        <fullName evidence="8">Mn2+ and Fe2+ transporters of the NRAMP family</fullName>
    </submittedName>
</protein>
<comment type="subcellular location">
    <subcellularLocation>
        <location evidence="1">Membrane</location>
        <topology evidence="1">Multi-pass membrane protein</topology>
    </subcellularLocation>
</comment>
<evidence type="ECO:0000256" key="1">
    <source>
        <dbReference type="ARBA" id="ARBA00004141"/>
    </source>
</evidence>
<dbReference type="Proteomes" id="UP000192756">
    <property type="component" value="Unassembled WGS sequence"/>
</dbReference>
<accession>A0A1W2DDP9</accession>
<evidence type="ECO:0000256" key="3">
    <source>
        <dbReference type="ARBA" id="ARBA00022692"/>
    </source>
</evidence>
<sequence length="401" mass="42488">MISKLKKWLLSLGPGIITAALVFGPSKMTITSKLGADYGYSLLWIVVVAIFFMTIFTVMAARIGVASEQSLLGTIRQKWGDVAAVAIGLGIFFVTTSFQAGNSIGVGISVAEATGTSPVLWVILFNLVGIGLLFFRAFYKVLEKLMIFLVALMLFAFVTTLFFAKPSITGIAAGLIPELPEGSTGLVIAFFASCFSIVGAFYQSYLVQERIKVNPEIKEKKSHSITGIVILGLMSAIVMICAAAVLNTKGIKVNTASDMARALEPLFGSAASIFFLVGLFGASFSSLVGNATVGGALLGDAFGKGSQLNSTAVKLLIALVMVFGAVIAIKFGKLPLELIVFAQSVTIFLVPFIGIAMYAISNDPKIMGKHVNSLSTKIFGAIGLLILIFLALSNIKELFFK</sequence>
<dbReference type="RefSeq" id="WP_084240389.1">
    <property type="nucleotide sequence ID" value="NZ_FWXT01000003.1"/>
</dbReference>
<evidence type="ECO:0000256" key="4">
    <source>
        <dbReference type="ARBA" id="ARBA00022847"/>
    </source>
</evidence>
<evidence type="ECO:0000313" key="8">
    <source>
        <dbReference type="EMBL" id="SMC95068.1"/>
    </source>
</evidence>